<name>A0A2G1VFZ3_9GAMM</name>
<evidence type="ECO:0000313" key="3">
    <source>
        <dbReference type="EMBL" id="PHQ25560.1"/>
    </source>
</evidence>
<comment type="similarity">
    <text evidence="1">Belongs to the bactofilin family.</text>
</comment>
<dbReference type="InterPro" id="IPR007607">
    <property type="entry name" value="BacA/B"/>
</dbReference>
<evidence type="ECO:0000256" key="2">
    <source>
        <dbReference type="SAM" id="MobiDB-lite"/>
    </source>
</evidence>
<dbReference type="Pfam" id="PF04519">
    <property type="entry name" value="Bactofilin"/>
    <property type="match status" value="1"/>
</dbReference>
<feature type="compositionally biased region" description="Basic and acidic residues" evidence="2">
    <location>
        <begin position="137"/>
        <end position="150"/>
    </location>
</feature>
<dbReference type="RefSeq" id="WP_099617665.1">
    <property type="nucleotide sequence ID" value="NZ_KZ319340.1"/>
</dbReference>
<reference evidence="3 4" key="1">
    <citation type="submission" date="2017-09" db="EMBL/GenBank/DDBJ databases">
        <title>The draft genome sequences of Marinobacter guineae M3B.</title>
        <authorList>
            <person name="Cao J."/>
        </authorList>
    </citation>
    <scope>NUCLEOTIDE SEQUENCE [LARGE SCALE GENOMIC DNA]</scope>
    <source>
        <strain evidence="3 4">M3B</strain>
    </source>
</reference>
<proteinExistence type="inferred from homology"/>
<dbReference type="EMBL" id="NTFI01000002">
    <property type="protein sequence ID" value="PHQ25560.1"/>
    <property type="molecule type" value="Genomic_DNA"/>
</dbReference>
<comment type="caution">
    <text evidence="3">The sequence shown here is derived from an EMBL/GenBank/DDBJ whole genome shotgun (WGS) entry which is preliminary data.</text>
</comment>
<dbReference type="PANTHER" id="PTHR35024">
    <property type="entry name" value="HYPOTHETICAL CYTOSOLIC PROTEIN"/>
    <property type="match status" value="1"/>
</dbReference>
<sequence length="162" mass="17147">MLGKKKQKPRRPTGHFDTLVSSRTTIEGDVHFSGGLHVDGRIRGKVVADEGTDAVLRVSEVGEVTGDINAPHVIINGTVNGDVYASAHLELAEKAAINGSVFYNLIEMAMGASVNGNLVHQREPVGLLAQDGLSTRQKQEQARGSDKPAGPDEVPEDGGKSQ</sequence>
<feature type="region of interest" description="Disordered" evidence="2">
    <location>
        <begin position="129"/>
        <end position="162"/>
    </location>
</feature>
<keyword evidence="4" id="KW-1185">Reference proteome</keyword>
<dbReference type="AlphaFoldDB" id="A0A2G1VFZ3"/>
<dbReference type="PANTHER" id="PTHR35024:SF4">
    <property type="entry name" value="POLYMER-FORMING CYTOSKELETAL PROTEIN"/>
    <property type="match status" value="1"/>
</dbReference>
<evidence type="ECO:0000313" key="4">
    <source>
        <dbReference type="Proteomes" id="UP000229044"/>
    </source>
</evidence>
<organism evidence="3 4">
    <name type="scientific">Marinobacter guineae</name>
    <dbReference type="NCBI Taxonomy" id="432303"/>
    <lineage>
        <taxon>Bacteria</taxon>
        <taxon>Pseudomonadati</taxon>
        <taxon>Pseudomonadota</taxon>
        <taxon>Gammaproteobacteria</taxon>
        <taxon>Pseudomonadales</taxon>
        <taxon>Marinobacteraceae</taxon>
        <taxon>Marinobacter</taxon>
    </lineage>
</organism>
<dbReference type="Proteomes" id="UP000229044">
    <property type="component" value="Unassembled WGS sequence"/>
</dbReference>
<gene>
    <name evidence="3" type="ORF">CLH62_08045</name>
</gene>
<accession>A0A2G1VFZ3</accession>
<dbReference type="OrthoDB" id="5294247at2"/>
<protein>
    <submittedName>
        <fullName evidence="3">Cell shape determination protein CcmA</fullName>
    </submittedName>
</protein>
<evidence type="ECO:0000256" key="1">
    <source>
        <dbReference type="ARBA" id="ARBA00044755"/>
    </source>
</evidence>